<evidence type="ECO:0000313" key="3">
    <source>
        <dbReference type="EMBL" id="KAE8157346.1"/>
    </source>
</evidence>
<feature type="coiled-coil region" evidence="1">
    <location>
        <begin position="831"/>
        <end position="865"/>
    </location>
</feature>
<feature type="compositionally biased region" description="Polar residues" evidence="2">
    <location>
        <begin position="889"/>
        <end position="913"/>
    </location>
</feature>
<dbReference type="EMBL" id="ML738727">
    <property type="protein sequence ID" value="KAE8157346.1"/>
    <property type="molecule type" value="Genomic_DNA"/>
</dbReference>
<organism evidence="3 4">
    <name type="scientific">Aspergillus tamarii</name>
    <dbReference type="NCBI Taxonomy" id="41984"/>
    <lineage>
        <taxon>Eukaryota</taxon>
        <taxon>Fungi</taxon>
        <taxon>Dikarya</taxon>
        <taxon>Ascomycota</taxon>
        <taxon>Pezizomycotina</taxon>
        <taxon>Eurotiomycetes</taxon>
        <taxon>Eurotiomycetidae</taxon>
        <taxon>Eurotiales</taxon>
        <taxon>Aspergillaceae</taxon>
        <taxon>Aspergillus</taxon>
        <taxon>Aspergillus subgen. Circumdati</taxon>
    </lineage>
</organism>
<gene>
    <name evidence="3" type="ORF">BDV40DRAFT_308802</name>
</gene>
<evidence type="ECO:0000313" key="4">
    <source>
        <dbReference type="Proteomes" id="UP000326950"/>
    </source>
</evidence>
<dbReference type="PANTHER" id="PTHR47357:SF1">
    <property type="entry name" value="SPINDLE POLE BODY COMPONENT 110"/>
    <property type="match status" value="1"/>
</dbReference>
<dbReference type="GO" id="GO:0005200">
    <property type="term" value="F:structural constituent of cytoskeleton"/>
    <property type="evidence" value="ECO:0007669"/>
    <property type="project" value="TreeGrafter"/>
</dbReference>
<feature type="region of interest" description="Disordered" evidence="2">
    <location>
        <begin position="935"/>
        <end position="1023"/>
    </location>
</feature>
<proteinExistence type="predicted"/>
<keyword evidence="1" id="KW-0175">Coiled coil</keyword>
<sequence length="1063" mass="119242">MQDSADLVWREVERLITAPYAPSLQELYDLVQHTPNVSLRSWASHKPCHVGPLVDALIDGLSRSSLALHLISTFTSLAAFRDSLLERHPCILDQFLQKAMEDDGTEYISVCTAILSSPLPADFIPPARLAPFLKQLISTIGDNACAETILPIYQIMTGLQTSPSVLHSIPSEVMSSLQLELTKTLRNLDDHMGNLLCLATFARIASSQKVFSGNESAQQVPAWLQNIKHFFGAKRGLKTLDLVVLRVILACSTSCQSLMTDQAAESIKLGIEICATVEGSQRESWIQTNPSKIAKLCEKVTRDNIDPAVQMLGITFLIYLLPTAALPSGLPEVALHWLLSEDSRCILAALQQEYISRLAEASVLSPGQTAICRIIDYVIAALSPRYSADAANVDTIRVAQSLVTGLQNVVSQGFGSTAAEATLTRLKGSTNELIESFPRRPYLPSCQNSTICYTFVSESENELLYELFSLYFQASLSPSRDQEASHLTHIDSFRAFMFKAKKPMCRNTCSFSEIKPLELRVTATALTFRDERPNSRNDWRAGLSETLLLNARTTHDSMMQKVEEICHDLERRCGSIEAPLRVVEEERHKISLEAQEVKQHNDELTLQLQQASRTINELQQNMSRLEAHAETASTRIEELTASLDAALRELEDQRRDSQETANRDRENARTRELDLIASVAEKEEQLEQLQEDAHRKREESDQLQQILDARSKERDAAIEQNSVLKQDMAKFSECIEENRLLLTRKDEEVAQLQAAKEDIETLMETLQSKLNEEASESDNIRSALREAELNFKTELATLREQFEAQLSASATEGTKQKEEIASLHATMQAAASTASKELQTKEKRIQYLEKKVQHLRDERAAKAREFSEAQQHITRLMAVMGWKPDPAHMTTSGKQSRSRSTLGPSQAEVTQQHTRPEDEYSQPRADNALAQSFETDTSHFGGRSPKRSRITAFPVAELPTESHDHMEKKSRHSIYGRGGTRQSRDRTVLGDTDQNSQLSSQESNKSNSNRRGSSKDTQFYGDTNENHLQDINLDMDLEFTKDFFFTSTSLSQATDEHNPQPET</sequence>
<dbReference type="PANTHER" id="PTHR47357">
    <property type="entry name" value="COP1-INTERACTIVE PROTEIN 1"/>
    <property type="match status" value="1"/>
</dbReference>
<feature type="coiled-coil region" evidence="1">
    <location>
        <begin position="742"/>
        <end position="790"/>
    </location>
</feature>
<keyword evidence="4" id="KW-1185">Reference proteome</keyword>
<feature type="compositionally biased region" description="Polar residues" evidence="2">
    <location>
        <begin position="992"/>
        <end position="1002"/>
    </location>
</feature>
<evidence type="ECO:0000256" key="1">
    <source>
        <dbReference type="SAM" id="Coils"/>
    </source>
</evidence>
<dbReference type="AlphaFoldDB" id="A0A5N6UFT8"/>
<reference evidence="3 4" key="1">
    <citation type="submission" date="2019-04" db="EMBL/GenBank/DDBJ databases">
        <title>Friends and foes A comparative genomics study of 23 Aspergillus species from section Flavi.</title>
        <authorList>
            <consortium name="DOE Joint Genome Institute"/>
            <person name="Kjaerbolling I."/>
            <person name="Vesth T."/>
            <person name="Frisvad J.C."/>
            <person name="Nybo J.L."/>
            <person name="Theobald S."/>
            <person name="Kildgaard S."/>
            <person name="Isbrandt T."/>
            <person name="Kuo A."/>
            <person name="Sato A."/>
            <person name="Lyhne E.K."/>
            <person name="Kogle M.E."/>
            <person name="Wiebenga A."/>
            <person name="Kun R.S."/>
            <person name="Lubbers R.J."/>
            <person name="Makela M.R."/>
            <person name="Barry K."/>
            <person name="Chovatia M."/>
            <person name="Clum A."/>
            <person name="Daum C."/>
            <person name="Haridas S."/>
            <person name="He G."/>
            <person name="LaButti K."/>
            <person name="Lipzen A."/>
            <person name="Mondo S."/>
            <person name="Riley R."/>
            <person name="Salamov A."/>
            <person name="Simmons B.A."/>
            <person name="Magnuson J.K."/>
            <person name="Henrissat B."/>
            <person name="Mortensen U.H."/>
            <person name="Larsen T.O."/>
            <person name="Devries R.P."/>
            <person name="Grigoriev I.V."/>
            <person name="Machida M."/>
            <person name="Baker S.E."/>
            <person name="Andersen M.R."/>
        </authorList>
    </citation>
    <scope>NUCLEOTIDE SEQUENCE [LARGE SCALE GENOMIC DNA]</scope>
    <source>
        <strain evidence="3 4">CBS 117626</strain>
    </source>
</reference>
<feature type="region of interest" description="Disordered" evidence="2">
    <location>
        <begin position="651"/>
        <end position="670"/>
    </location>
</feature>
<dbReference type="OrthoDB" id="5332870at2759"/>
<accession>A0A5N6UFT8</accession>
<protein>
    <submittedName>
        <fullName evidence="3">Uncharacterized protein</fullName>
    </submittedName>
</protein>
<dbReference type="Proteomes" id="UP000326950">
    <property type="component" value="Unassembled WGS sequence"/>
</dbReference>
<dbReference type="GO" id="GO:0005856">
    <property type="term" value="C:cytoskeleton"/>
    <property type="evidence" value="ECO:0007669"/>
    <property type="project" value="TreeGrafter"/>
</dbReference>
<feature type="region of interest" description="Disordered" evidence="2">
    <location>
        <begin position="880"/>
        <end position="923"/>
    </location>
</feature>
<evidence type="ECO:0000256" key="2">
    <source>
        <dbReference type="SAM" id="MobiDB-lite"/>
    </source>
</evidence>
<name>A0A5N6UFT8_ASPTM</name>